<dbReference type="InterPro" id="IPR028082">
    <property type="entry name" value="Peripla_BP_I"/>
</dbReference>
<gene>
    <name evidence="5" type="primary">araR</name>
    <name evidence="5" type="ORF">ERS852573_02740</name>
</gene>
<proteinExistence type="predicted"/>
<evidence type="ECO:0000259" key="4">
    <source>
        <dbReference type="PROSITE" id="PS50949"/>
    </source>
</evidence>
<keyword evidence="2" id="KW-0238">DNA-binding</keyword>
<dbReference type="PANTHER" id="PTHR30146:SF150">
    <property type="entry name" value="ARABINOSE METABOLISM TRANSCRIPTIONAL REPRESSOR"/>
    <property type="match status" value="1"/>
</dbReference>
<evidence type="ECO:0000256" key="1">
    <source>
        <dbReference type="ARBA" id="ARBA00023015"/>
    </source>
</evidence>
<dbReference type="GeneID" id="93136004"/>
<evidence type="ECO:0000256" key="2">
    <source>
        <dbReference type="ARBA" id="ARBA00023125"/>
    </source>
</evidence>
<organism evidence="5 6">
    <name type="scientific">Dorea longicatena</name>
    <dbReference type="NCBI Taxonomy" id="88431"/>
    <lineage>
        <taxon>Bacteria</taxon>
        <taxon>Bacillati</taxon>
        <taxon>Bacillota</taxon>
        <taxon>Clostridia</taxon>
        <taxon>Lachnospirales</taxon>
        <taxon>Lachnospiraceae</taxon>
        <taxon>Dorea</taxon>
    </lineage>
</organism>
<dbReference type="InterPro" id="IPR036390">
    <property type="entry name" value="WH_DNA-bd_sf"/>
</dbReference>
<dbReference type="InterPro" id="IPR033532">
    <property type="entry name" value="AraR_ligand_bind_dom"/>
</dbReference>
<dbReference type="Pfam" id="PF00392">
    <property type="entry name" value="GntR"/>
    <property type="match status" value="1"/>
</dbReference>
<feature type="domain" description="HTH gntR-type" evidence="4">
    <location>
        <begin position="8"/>
        <end position="76"/>
    </location>
</feature>
<dbReference type="OrthoDB" id="9813468at2"/>
<dbReference type="Proteomes" id="UP000095597">
    <property type="component" value="Unassembled WGS sequence"/>
</dbReference>
<keyword evidence="1" id="KW-0805">Transcription regulation</keyword>
<dbReference type="SUPFAM" id="SSF53822">
    <property type="entry name" value="Periplasmic binding protein-like I"/>
    <property type="match status" value="1"/>
</dbReference>
<name>A0A173VAU1_9FIRM</name>
<dbReference type="Gene3D" id="1.10.10.10">
    <property type="entry name" value="Winged helix-like DNA-binding domain superfamily/Winged helix DNA-binding domain"/>
    <property type="match status" value="1"/>
</dbReference>
<dbReference type="InterPro" id="IPR036388">
    <property type="entry name" value="WH-like_DNA-bd_sf"/>
</dbReference>
<dbReference type="Gene3D" id="3.40.50.2300">
    <property type="match status" value="2"/>
</dbReference>
<dbReference type="GO" id="GO:0003700">
    <property type="term" value="F:DNA-binding transcription factor activity"/>
    <property type="evidence" value="ECO:0007669"/>
    <property type="project" value="InterPro"/>
</dbReference>
<dbReference type="CDD" id="cd07377">
    <property type="entry name" value="WHTH_GntR"/>
    <property type="match status" value="1"/>
</dbReference>
<dbReference type="PROSITE" id="PS50949">
    <property type="entry name" value="HTH_GNTR"/>
    <property type="match status" value="1"/>
</dbReference>
<evidence type="ECO:0000313" key="6">
    <source>
        <dbReference type="Proteomes" id="UP000095597"/>
    </source>
</evidence>
<accession>A0A173VAU1</accession>
<dbReference type="AlphaFoldDB" id="A0A173VAU1"/>
<dbReference type="CDD" id="cd01541">
    <property type="entry name" value="PBP1_AraR"/>
    <property type="match status" value="1"/>
</dbReference>
<evidence type="ECO:0000313" key="5">
    <source>
        <dbReference type="EMBL" id="CUN23806.1"/>
    </source>
</evidence>
<dbReference type="PRINTS" id="PR00035">
    <property type="entry name" value="HTHGNTR"/>
</dbReference>
<dbReference type="EMBL" id="CYXO01000022">
    <property type="protein sequence ID" value="CUN23806.1"/>
    <property type="molecule type" value="Genomic_DNA"/>
</dbReference>
<sequence length="366" mass="42390">MKNTNQEGLKYQKLYNWAHTLITSGVIKSMDKFPSETSLQKKFGYSRQTVRTALQQLEEEGLITRVRGSGTYVSYEGQLIDDNRPQVGLLLSYYSEYLFPEVYDGIESSLSEKGYRIGVAVTKNRLNDEAAYLEGMLKNNVSGLIIEGSRSAFPNPNIRLYEEIKKRNIPTIFIHNHYENMAFDSVETSDTRAAYELTRILIEHGHRKIGGILKYDDMQGIARYKGFIQCMSDYGIKYDDDCIRWYSTREMEDKFSKKGLAHIYRHTRECTALLIYNDEVAWVYLEFLEERGIHVPEDLSVVSFDDAELQDTTDIKLLSAIHPKNKLGRITGNHLLRMMDDENWQTKNYAYRFPAKLNDGNSVRKL</sequence>
<dbReference type="Pfam" id="PF13377">
    <property type="entry name" value="Peripla_BP_3"/>
    <property type="match status" value="1"/>
</dbReference>
<dbReference type="PANTHER" id="PTHR30146">
    <property type="entry name" value="LACI-RELATED TRANSCRIPTIONAL REPRESSOR"/>
    <property type="match status" value="1"/>
</dbReference>
<dbReference type="SMART" id="SM00345">
    <property type="entry name" value="HTH_GNTR"/>
    <property type="match status" value="1"/>
</dbReference>
<dbReference type="InterPro" id="IPR046335">
    <property type="entry name" value="LacI/GalR-like_sensor"/>
</dbReference>
<dbReference type="SUPFAM" id="SSF46785">
    <property type="entry name" value="Winged helix' DNA-binding domain"/>
    <property type="match status" value="1"/>
</dbReference>
<reference evidence="5 6" key="1">
    <citation type="submission" date="2015-09" db="EMBL/GenBank/DDBJ databases">
        <authorList>
            <consortium name="Pathogen Informatics"/>
        </authorList>
    </citation>
    <scope>NUCLEOTIDE SEQUENCE [LARGE SCALE GENOMIC DNA]</scope>
    <source>
        <strain evidence="5 6">2789STDY5834961</strain>
    </source>
</reference>
<keyword evidence="3" id="KW-0804">Transcription</keyword>
<protein>
    <submittedName>
        <fullName evidence="5">Arabinose metabolism transcriptional repressor</fullName>
    </submittedName>
</protein>
<dbReference type="InterPro" id="IPR000524">
    <property type="entry name" value="Tscrpt_reg_HTH_GntR"/>
</dbReference>
<dbReference type="RefSeq" id="WP_006427861.1">
    <property type="nucleotide sequence ID" value="NZ_CP102280.1"/>
</dbReference>
<dbReference type="GO" id="GO:0000976">
    <property type="term" value="F:transcription cis-regulatory region binding"/>
    <property type="evidence" value="ECO:0007669"/>
    <property type="project" value="TreeGrafter"/>
</dbReference>
<evidence type="ECO:0000256" key="3">
    <source>
        <dbReference type="ARBA" id="ARBA00023163"/>
    </source>
</evidence>